<evidence type="ECO:0000313" key="1">
    <source>
        <dbReference type="EMBL" id="KDN35177.1"/>
    </source>
</evidence>
<comment type="caution">
    <text evidence="1">The sequence shown here is derived from an EMBL/GenBank/DDBJ whole genome shotgun (WGS) entry which is preliminary data.</text>
</comment>
<gene>
    <name evidence="1" type="ORF">K437DRAFT_260411</name>
</gene>
<protein>
    <submittedName>
        <fullName evidence="1">Uncharacterized protein</fullName>
    </submittedName>
</protein>
<evidence type="ECO:0000313" key="2">
    <source>
        <dbReference type="Proteomes" id="UP000027361"/>
    </source>
</evidence>
<dbReference type="GeneID" id="25265538"/>
<dbReference type="RefSeq" id="XP_013239752.1">
    <property type="nucleotide sequence ID" value="XM_013384298.1"/>
</dbReference>
<dbReference type="Proteomes" id="UP000027361">
    <property type="component" value="Unassembled WGS sequence"/>
</dbReference>
<organism evidence="1 2">
    <name type="scientific">Tilletiaria anomala (strain ATCC 24038 / CBS 436.72 / UBC 951)</name>
    <dbReference type="NCBI Taxonomy" id="1037660"/>
    <lineage>
        <taxon>Eukaryota</taxon>
        <taxon>Fungi</taxon>
        <taxon>Dikarya</taxon>
        <taxon>Basidiomycota</taxon>
        <taxon>Ustilaginomycotina</taxon>
        <taxon>Exobasidiomycetes</taxon>
        <taxon>Georgefischeriales</taxon>
        <taxon>Tilletiariaceae</taxon>
        <taxon>Tilletiaria</taxon>
    </lineage>
</organism>
<proteinExistence type="predicted"/>
<sequence>MGCESPDITEGTKILKLCFDSNKDRITSNFSNSDWAGDCDSRPLNTCYAFRIFGI</sequence>
<reference evidence="1 2" key="1">
    <citation type="submission" date="2014-05" db="EMBL/GenBank/DDBJ databases">
        <title>Draft genome sequence of a rare smut relative, Tilletiaria anomala UBC 951.</title>
        <authorList>
            <consortium name="DOE Joint Genome Institute"/>
            <person name="Toome M."/>
            <person name="Kuo A."/>
            <person name="Henrissat B."/>
            <person name="Lipzen A."/>
            <person name="Tritt A."/>
            <person name="Yoshinaga Y."/>
            <person name="Zane M."/>
            <person name="Barry K."/>
            <person name="Grigoriev I.V."/>
            <person name="Spatafora J.W."/>
            <person name="Aimea M.C."/>
        </authorList>
    </citation>
    <scope>NUCLEOTIDE SEQUENCE [LARGE SCALE GENOMIC DNA]</scope>
    <source>
        <strain evidence="1 2">UBC 951</strain>
    </source>
</reference>
<dbReference type="InParanoid" id="A0A066V0D2"/>
<name>A0A066V0D2_TILAU</name>
<dbReference type="EMBL" id="JMSN01000232">
    <property type="protein sequence ID" value="KDN35177.1"/>
    <property type="molecule type" value="Genomic_DNA"/>
</dbReference>
<accession>A0A066V0D2</accession>
<dbReference type="AlphaFoldDB" id="A0A066V0D2"/>
<keyword evidence="2" id="KW-1185">Reference proteome</keyword>
<dbReference type="OrthoDB" id="418757at2759"/>
<dbReference type="HOGENOM" id="CLU_3034051_0_0_1"/>